<reference evidence="2 3" key="1">
    <citation type="submission" date="2018-03" db="EMBL/GenBank/DDBJ databases">
        <title>Rhodobacter veldkampii.</title>
        <authorList>
            <person name="Meyer T.E."/>
            <person name="Miller S."/>
            <person name="Lodha T."/>
            <person name="Gandham S."/>
            <person name="Chintalapati S."/>
            <person name="Chintalapati V.R."/>
        </authorList>
    </citation>
    <scope>NUCLEOTIDE SEQUENCE [LARGE SCALE GENOMIC DNA]</scope>
    <source>
        <strain evidence="2 3">DSM 11550</strain>
    </source>
</reference>
<dbReference type="Proteomes" id="UP000241899">
    <property type="component" value="Unassembled WGS sequence"/>
</dbReference>
<evidence type="ECO:0000256" key="1">
    <source>
        <dbReference type="SAM" id="MobiDB-lite"/>
    </source>
</evidence>
<feature type="region of interest" description="Disordered" evidence="1">
    <location>
        <begin position="217"/>
        <end position="255"/>
    </location>
</feature>
<evidence type="ECO:0000313" key="3">
    <source>
        <dbReference type="Proteomes" id="UP000241899"/>
    </source>
</evidence>
<keyword evidence="3" id="KW-1185">Reference proteome</keyword>
<organism evidence="2 3">
    <name type="scientific">Phaeovulum veldkampii DSM 11550</name>
    <dbReference type="NCBI Taxonomy" id="1185920"/>
    <lineage>
        <taxon>Bacteria</taxon>
        <taxon>Pseudomonadati</taxon>
        <taxon>Pseudomonadota</taxon>
        <taxon>Alphaproteobacteria</taxon>
        <taxon>Rhodobacterales</taxon>
        <taxon>Paracoccaceae</taxon>
        <taxon>Phaeovulum</taxon>
    </lineage>
</organism>
<dbReference type="EMBL" id="PZKF01000012">
    <property type="protein sequence ID" value="PTE17902.1"/>
    <property type="molecule type" value="Genomic_DNA"/>
</dbReference>
<dbReference type="OrthoDB" id="996425at2"/>
<gene>
    <name evidence="2" type="ORF">C5F46_06665</name>
</gene>
<feature type="compositionally biased region" description="Pro residues" evidence="1">
    <location>
        <begin position="225"/>
        <end position="244"/>
    </location>
</feature>
<name>A0A2T4JJ50_9RHOB</name>
<sequence length="1127" mass="118858">MNPSPRPAWCPRAGHMSLAWINPHGRGARYDSGHGHSSEAAMNALPCRTTFLPAALRRVAGLRGLLVVVLALMMLGQPARPQQMQQFDLRSASFQVPAGWTISYQSRDQEYDFISPDGRFQLWARWWFPDEPLLAFEGTLAHAIVPLAGQQALYIVSENGPERMLQLAFPQLDAEGEQFLFQLLAPAAQVPMAEHQALLEQLLSGLSLNGLAAAGAPGGGAGVAPPTPPQPVAPVVPVPQPPPADQHGSAVPVPQPSAIAPPVTVAQPLEGTRFQDATGAFSLPLPEGWTSYATEAAGLRQAVLLSPGRDALVLAALAMPEGSRSAAQVLEDFVALLYRDALVIKSIEAEAWPQIAGHEAHMVESVARVYAINSVAMPYPRGRVQVYSMPGADPAFLLVTIRGPEAPPDQAATLAAIVEGFVPGTAAAATAIPSFPVTAMLVDAVPVSAPPAATPGVLFDGRSLAGLHPLALSGADFAQDAELTPDGLRITFADGRGWAKAGFAASSQPITMPAPGRQRRLTASLDGANSAGLTLALMPPEQAGADPDGVHLMQVQFVHQGDGVGKVTLSLDGGAESADAKFPWPAGPAVFDVLIRPDRVVEIRDGAGAQLAELAYRTDPGAVPVVVQALLAVDSKNWATKLVLQGLTTEEADFVPPPPLDALVSAPTAEVELFNGMGLGRVWAGNARTAAHFPRFARLHDGALRIGWTPEDKASYVGIVSPETVLWLDGLHGMGEARLHVAIDPAATGDFEISLAGSYSLPGNLSSNDTYVLRFARQPDGSFTALSATRNQEKKGIRTEGLAALPAEITLVMRPGRVFVEAEGLNPGALGLPLLAEGAGLRVAVHAMADAEGRGALALRRIARSQTPAPRRPPATPAAGIAPLPEHALFTPPMGPDWQGVSAGAAEFASLSQADPGGITLMRRDPVPDWNRIALVGPAPAVALDYRIETTPYDLTLQVDPVAGLAARLFLSADPANFENSARVALSVRVLRDGPEAGALEIRLHTGHFSYDHWRRVLPADWWQANWDGRLGLRFDTDRIAVMLAGQPIIHGQTAVSRRDAMLYPAIVPGGMGKTDPGRVTLRAMTGAWVTPAGMDAAERMRLLDAASFDAEAFADLLAGTLKEDRP</sequence>
<dbReference type="AlphaFoldDB" id="A0A2T4JJ50"/>
<comment type="caution">
    <text evidence="2">The sequence shown here is derived from an EMBL/GenBank/DDBJ whole genome shotgun (WGS) entry which is preliminary data.</text>
</comment>
<evidence type="ECO:0000313" key="2">
    <source>
        <dbReference type="EMBL" id="PTE17902.1"/>
    </source>
</evidence>
<accession>A0A2T4JJ50</accession>
<proteinExistence type="predicted"/>
<protein>
    <submittedName>
        <fullName evidence="2">Uncharacterized protein</fullName>
    </submittedName>
</protein>